<dbReference type="FunCoup" id="A0A152A0N7">
    <property type="interactions" value="170"/>
</dbReference>
<proteinExistence type="predicted"/>
<dbReference type="PANTHER" id="PTHR32556:SF18">
    <property type="match status" value="1"/>
</dbReference>
<dbReference type="AlphaFoldDB" id="A0A152A0N7"/>
<comment type="caution">
    <text evidence="1">The sequence shown here is derived from an EMBL/GenBank/DDBJ whole genome shotgun (WGS) entry which is preliminary data.</text>
</comment>
<dbReference type="EMBL" id="LODT01000020">
    <property type="protein sequence ID" value="KYQ99644.1"/>
    <property type="molecule type" value="Genomic_DNA"/>
</dbReference>
<organism evidence="1 2">
    <name type="scientific">Tieghemostelium lacteum</name>
    <name type="common">Slime mold</name>
    <name type="synonym">Dictyostelium lacteum</name>
    <dbReference type="NCBI Taxonomy" id="361077"/>
    <lineage>
        <taxon>Eukaryota</taxon>
        <taxon>Amoebozoa</taxon>
        <taxon>Evosea</taxon>
        <taxon>Eumycetozoa</taxon>
        <taxon>Dictyostelia</taxon>
        <taxon>Dictyosteliales</taxon>
        <taxon>Raperosteliaceae</taxon>
        <taxon>Tieghemostelium</taxon>
    </lineage>
</organism>
<sequence length="522" mass="61697">MDNEVKEETRIVKLSLYLEKSILMILSKELGLIDSSKSHLPIIKWAMNYSLVCWEWFEILKKQVACTMIVDMEKSKFAQSHNPCEFNLINSNNRFRFYSNFENVKHLKFELVNIKSFVDAISEYKDKGNILSIESILVVFDGYKYSSPIRWDSLNLLNQIQIPNVQYHFDIATDCEEKPFCNGQNNNEMLHKNFETKSLVLKSEMRIDTDMRDHTDFSDFRDAIIILDPIDLVLQSVAYTESEYPHFTMCHSISKHNSRYESVKIIDTPISLFTFYRLLQSPNIHTLHVDLQLHQIYSFYKSYDSNANRDDDFDIEDEVEEDPNENIDLERIEYRRFSEKYYDELDEDEELDGTFDSLFCPFYYDDEYITPNEEFSQDLWDKCQHLLMNHKTLTNLSICNNDNSCWGKKCNKKPPKGFIHDFKVLINNLSPSIKTLGLVMDYLSAKHLNDILDNNQRLNEIILFGNYINTHVQPKLTQKSIQRCYEFKPKLIKTTNDNIKITIHRDDFKSLNSVLLLSDYFK</sequence>
<name>A0A152A0N7_TIELA</name>
<dbReference type="PANTHER" id="PTHR32556">
    <property type="entry name" value="F-BOX DOMAIN-CONTAINING PROTEIN-RELATED-RELATED"/>
    <property type="match status" value="1"/>
</dbReference>
<gene>
    <name evidence="1" type="ORF">DLAC_03582</name>
</gene>
<evidence type="ECO:0000313" key="1">
    <source>
        <dbReference type="EMBL" id="KYQ99644.1"/>
    </source>
</evidence>
<reference evidence="1 2" key="1">
    <citation type="submission" date="2015-12" db="EMBL/GenBank/DDBJ databases">
        <title>Dictyostelia acquired genes for synthesis and detection of signals that induce cell-type specialization by lateral gene transfer from prokaryotes.</title>
        <authorList>
            <person name="Gloeckner G."/>
            <person name="Schaap P."/>
        </authorList>
    </citation>
    <scope>NUCLEOTIDE SEQUENCE [LARGE SCALE GENOMIC DNA]</scope>
    <source>
        <strain evidence="1 2">TK</strain>
    </source>
</reference>
<evidence type="ECO:0000313" key="2">
    <source>
        <dbReference type="Proteomes" id="UP000076078"/>
    </source>
</evidence>
<accession>A0A152A0N7</accession>
<dbReference type="Proteomes" id="UP000076078">
    <property type="component" value="Unassembled WGS sequence"/>
</dbReference>
<dbReference type="OrthoDB" id="23031at2759"/>
<protein>
    <submittedName>
        <fullName evidence="1">Uncharacterized protein</fullName>
    </submittedName>
</protein>
<dbReference type="InParanoid" id="A0A152A0N7"/>
<keyword evidence="2" id="KW-1185">Reference proteome</keyword>